<evidence type="ECO:0000256" key="2">
    <source>
        <dbReference type="SAM" id="Phobius"/>
    </source>
</evidence>
<dbReference type="InterPro" id="IPR007750">
    <property type="entry name" value="DUF674"/>
</dbReference>
<keyword evidence="2" id="KW-0472">Membrane</keyword>
<keyword evidence="2" id="KW-1133">Transmembrane helix</keyword>
<dbReference type="Pfam" id="PF05056">
    <property type="entry name" value="DUF674"/>
    <property type="match status" value="1"/>
</dbReference>
<dbReference type="PANTHER" id="PTHR33103">
    <property type="entry name" value="OS01G0153900 PROTEIN"/>
    <property type="match status" value="1"/>
</dbReference>
<keyword evidence="4" id="KW-1185">Reference proteome</keyword>
<dbReference type="OrthoDB" id="2014278at2759"/>
<protein>
    <submittedName>
        <fullName evidence="3">Uncharacterized protein</fullName>
    </submittedName>
</protein>
<sequence length="373" mass="40917">MFFGQMLLCHGRCLQDLLATMSMVVPATYGGFVKETVKYMVMDDLVVKPLSISNIMGHTSGTCYRLHGYPANFKHTFKKKSSTSPTTGRGGTAHYAAGDANSQWNRNPASDLGGYAGGSINTPNVGSASQFGEGSSQMTSQGPYTSAPHFTPEQYHRLLYLLDQDNESNGTALSASSISNYTTFSTGDFNWIVDTGATHHMVNNHRILFDAKSCSNSRSGNVSLPTSGIAKIFYGYNNNNVYDAYSSLYKRSYNLCSMSVTDAICPCCRKGMSKKMNYIVSEGGKGVVATKGGFVKEAVMYMVMDDLVVKPMSVIFSVTLLNKFKVKDVGVLQEKIVYFGMKEVFNSVFLLLFGEIIFLMYLIDSFEDAEGIY</sequence>
<feature type="transmembrane region" description="Helical" evidence="2">
    <location>
        <begin position="344"/>
        <end position="363"/>
    </location>
</feature>
<feature type="compositionally biased region" description="Polar residues" evidence="1">
    <location>
        <begin position="119"/>
        <end position="144"/>
    </location>
</feature>
<gene>
    <name evidence="3" type="ORF">H5410_033679</name>
</gene>
<keyword evidence="2" id="KW-0812">Transmembrane</keyword>
<accession>A0A9J5YQX4</accession>
<proteinExistence type="predicted"/>
<reference evidence="3 4" key="1">
    <citation type="submission" date="2020-09" db="EMBL/GenBank/DDBJ databases">
        <title>De no assembly of potato wild relative species, Solanum commersonii.</title>
        <authorList>
            <person name="Cho K."/>
        </authorList>
    </citation>
    <scope>NUCLEOTIDE SEQUENCE [LARGE SCALE GENOMIC DNA]</scope>
    <source>
        <strain evidence="3">LZ3.2</strain>
        <tissue evidence="3">Leaf</tissue>
    </source>
</reference>
<organism evidence="3 4">
    <name type="scientific">Solanum commersonii</name>
    <name type="common">Commerson's wild potato</name>
    <name type="synonym">Commerson's nightshade</name>
    <dbReference type="NCBI Taxonomy" id="4109"/>
    <lineage>
        <taxon>Eukaryota</taxon>
        <taxon>Viridiplantae</taxon>
        <taxon>Streptophyta</taxon>
        <taxon>Embryophyta</taxon>
        <taxon>Tracheophyta</taxon>
        <taxon>Spermatophyta</taxon>
        <taxon>Magnoliopsida</taxon>
        <taxon>eudicotyledons</taxon>
        <taxon>Gunneridae</taxon>
        <taxon>Pentapetalae</taxon>
        <taxon>asterids</taxon>
        <taxon>lamiids</taxon>
        <taxon>Solanales</taxon>
        <taxon>Solanaceae</taxon>
        <taxon>Solanoideae</taxon>
        <taxon>Solaneae</taxon>
        <taxon>Solanum</taxon>
    </lineage>
</organism>
<feature type="region of interest" description="Disordered" evidence="1">
    <location>
        <begin position="79"/>
        <end position="147"/>
    </location>
</feature>
<evidence type="ECO:0000313" key="4">
    <source>
        <dbReference type="Proteomes" id="UP000824120"/>
    </source>
</evidence>
<comment type="caution">
    <text evidence="3">The sequence shown here is derived from an EMBL/GenBank/DDBJ whole genome shotgun (WGS) entry which is preliminary data.</text>
</comment>
<dbReference type="AlphaFoldDB" id="A0A9J5YQX4"/>
<dbReference type="PANTHER" id="PTHR33103:SF108">
    <property type="entry name" value="DUF674 DOMAIN-CONTAINING PROTEIN"/>
    <property type="match status" value="1"/>
</dbReference>
<dbReference type="EMBL" id="JACXVP010000006">
    <property type="protein sequence ID" value="KAG5602309.1"/>
    <property type="molecule type" value="Genomic_DNA"/>
</dbReference>
<name>A0A9J5YQX4_SOLCO</name>
<dbReference type="Proteomes" id="UP000824120">
    <property type="component" value="Chromosome 6"/>
</dbReference>
<evidence type="ECO:0000313" key="3">
    <source>
        <dbReference type="EMBL" id="KAG5602309.1"/>
    </source>
</evidence>
<evidence type="ECO:0000256" key="1">
    <source>
        <dbReference type="SAM" id="MobiDB-lite"/>
    </source>
</evidence>